<dbReference type="Proteomes" id="UP001177023">
    <property type="component" value="Unassembled WGS sequence"/>
</dbReference>
<organism evidence="2 3">
    <name type="scientific">Mesorhabditis spiculigera</name>
    <dbReference type="NCBI Taxonomy" id="96644"/>
    <lineage>
        <taxon>Eukaryota</taxon>
        <taxon>Metazoa</taxon>
        <taxon>Ecdysozoa</taxon>
        <taxon>Nematoda</taxon>
        <taxon>Chromadorea</taxon>
        <taxon>Rhabditida</taxon>
        <taxon>Rhabditina</taxon>
        <taxon>Rhabditomorpha</taxon>
        <taxon>Rhabditoidea</taxon>
        <taxon>Rhabditidae</taxon>
        <taxon>Mesorhabditinae</taxon>
        <taxon>Mesorhabditis</taxon>
    </lineage>
</organism>
<feature type="compositionally biased region" description="Basic and acidic residues" evidence="1">
    <location>
        <begin position="365"/>
        <end position="375"/>
    </location>
</feature>
<dbReference type="PANTHER" id="PTHR37433">
    <property type="entry name" value="PROTEIN CBG25136-RELATED"/>
    <property type="match status" value="1"/>
</dbReference>
<protein>
    <submittedName>
        <fullName evidence="2">Uncharacterized protein</fullName>
    </submittedName>
</protein>
<evidence type="ECO:0000313" key="2">
    <source>
        <dbReference type="EMBL" id="CAJ0564045.1"/>
    </source>
</evidence>
<feature type="non-terminal residue" evidence="2">
    <location>
        <position position="416"/>
    </location>
</feature>
<feature type="region of interest" description="Disordered" evidence="1">
    <location>
        <begin position="354"/>
        <end position="381"/>
    </location>
</feature>
<evidence type="ECO:0000313" key="3">
    <source>
        <dbReference type="Proteomes" id="UP001177023"/>
    </source>
</evidence>
<dbReference type="AlphaFoldDB" id="A0AA36C8R7"/>
<evidence type="ECO:0000256" key="1">
    <source>
        <dbReference type="SAM" id="MobiDB-lite"/>
    </source>
</evidence>
<name>A0AA36C8R7_9BILA</name>
<dbReference type="PANTHER" id="PTHR37433:SF15">
    <property type="entry name" value="PROTEIN CBG04492"/>
    <property type="match status" value="1"/>
</dbReference>
<reference evidence="2" key="1">
    <citation type="submission" date="2023-06" db="EMBL/GenBank/DDBJ databases">
        <authorList>
            <person name="Delattre M."/>
        </authorList>
    </citation>
    <scope>NUCLEOTIDE SEQUENCE</scope>
    <source>
        <strain evidence="2">AF72</strain>
    </source>
</reference>
<accession>A0AA36C8R7</accession>
<gene>
    <name evidence="2" type="ORF">MSPICULIGERA_LOCUS2741</name>
</gene>
<proteinExistence type="predicted"/>
<sequence length="416" mass="45922">MGSYSAVVVYFAPDCHATSHLLGAVMYMDCHSIRKPLPFLHYTVDAKTCDCAGKPSEKCQSNACFAKLELFPEEKTAILQKGCITELPGGQVGCQYASNSETVHCFCEGNLCNNRNTFSDFVPSKLPTVECCGCSERHGDVCPKTGCLHKCRGNYCVVDFDGVEQGCGLGFPRLQSFLRIPAYLDWQGEPICARYEAGPTTVMNGCTCTGLTGSCNELNKTRHYQTTQVIDRPKAKLNYCYSVSHKSAKPFGAEIFKKSSTCEGQYCFISMTTSEIVLESADFEHSYDDHEEFIGIARPKFELIAGCLKVDDPKKVVVGCTTEYSHNASEPLSRHCICEDHLCNFHHLIAGGEDPRPRVAGAQQKQEEREKEKNKVSARPTAKTISLRPEATKLSANSFKITSLLLLAVSFINFLI</sequence>
<comment type="caution">
    <text evidence="2">The sequence shown here is derived from an EMBL/GenBank/DDBJ whole genome shotgun (WGS) entry which is preliminary data.</text>
</comment>
<dbReference type="EMBL" id="CATQJA010000788">
    <property type="protein sequence ID" value="CAJ0564045.1"/>
    <property type="molecule type" value="Genomic_DNA"/>
</dbReference>
<keyword evidence="3" id="KW-1185">Reference proteome</keyword>